<proteinExistence type="predicted"/>
<dbReference type="EMBL" id="MLYV02000707">
    <property type="protein sequence ID" value="PSR79174.1"/>
    <property type="molecule type" value="Genomic_DNA"/>
</dbReference>
<keyword evidence="3" id="KW-1185">Reference proteome</keyword>
<dbReference type="AlphaFoldDB" id="A0A2R6NXJ3"/>
<sequence length="65" mass="7348">MGEDLDHGDMEEVDERIDETDHDILARNVATSEESVLMSFEGFSLNNDLEIQEVDRTTPTISYTA</sequence>
<evidence type="ECO:0000256" key="1">
    <source>
        <dbReference type="SAM" id="MobiDB-lite"/>
    </source>
</evidence>
<protein>
    <submittedName>
        <fullName evidence="2">Uncharacterized protein</fullName>
    </submittedName>
</protein>
<name>A0A2R6NXJ3_9APHY</name>
<gene>
    <name evidence="2" type="ORF">PHLCEN_2v7145</name>
</gene>
<accession>A0A2R6NXJ3</accession>
<organism evidence="2 3">
    <name type="scientific">Hermanssonia centrifuga</name>
    <dbReference type="NCBI Taxonomy" id="98765"/>
    <lineage>
        <taxon>Eukaryota</taxon>
        <taxon>Fungi</taxon>
        <taxon>Dikarya</taxon>
        <taxon>Basidiomycota</taxon>
        <taxon>Agaricomycotina</taxon>
        <taxon>Agaricomycetes</taxon>
        <taxon>Polyporales</taxon>
        <taxon>Meruliaceae</taxon>
        <taxon>Hermanssonia</taxon>
    </lineage>
</organism>
<dbReference type="Proteomes" id="UP000186601">
    <property type="component" value="Unassembled WGS sequence"/>
</dbReference>
<feature type="compositionally biased region" description="Basic and acidic residues" evidence="1">
    <location>
        <begin position="1"/>
        <end position="10"/>
    </location>
</feature>
<feature type="compositionally biased region" description="Acidic residues" evidence="1">
    <location>
        <begin position="11"/>
        <end position="20"/>
    </location>
</feature>
<evidence type="ECO:0000313" key="2">
    <source>
        <dbReference type="EMBL" id="PSR79174.1"/>
    </source>
</evidence>
<reference evidence="2 3" key="1">
    <citation type="submission" date="2018-02" db="EMBL/GenBank/DDBJ databases">
        <title>Genome sequence of the basidiomycete white-rot fungus Phlebia centrifuga.</title>
        <authorList>
            <person name="Granchi Z."/>
            <person name="Peng M."/>
            <person name="de Vries R.P."/>
            <person name="Hilden K."/>
            <person name="Makela M.R."/>
            <person name="Grigoriev I."/>
            <person name="Riley R."/>
        </authorList>
    </citation>
    <scope>NUCLEOTIDE SEQUENCE [LARGE SCALE GENOMIC DNA]</scope>
    <source>
        <strain evidence="2 3">FBCC195</strain>
    </source>
</reference>
<feature type="region of interest" description="Disordered" evidence="1">
    <location>
        <begin position="1"/>
        <end position="20"/>
    </location>
</feature>
<comment type="caution">
    <text evidence="2">The sequence shown here is derived from an EMBL/GenBank/DDBJ whole genome shotgun (WGS) entry which is preliminary data.</text>
</comment>
<evidence type="ECO:0000313" key="3">
    <source>
        <dbReference type="Proteomes" id="UP000186601"/>
    </source>
</evidence>